<dbReference type="Gene3D" id="3.30.40.10">
    <property type="entry name" value="Zinc/RING finger domain, C3HC4 (zinc finger)"/>
    <property type="match status" value="1"/>
</dbReference>
<keyword evidence="4" id="KW-0479">Metal-binding</keyword>
<dbReference type="AlphaFoldDB" id="A0A8C8A245"/>
<dbReference type="Pfam" id="PF12906">
    <property type="entry name" value="RINGv"/>
    <property type="match status" value="1"/>
</dbReference>
<proteinExistence type="predicted"/>
<reference evidence="10" key="2">
    <citation type="submission" date="2025-09" db="UniProtKB">
        <authorList>
            <consortium name="Ensembl"/>
        </authorList>
    </citation>
    <scope>IDENTIFICATION</scope>
</reference>
<feature type="domain" description="RING-CH-type" evidence="9">
    <location>
        <begin position="14"/>
        <end position="75"/>
    </location>
</feature>
<evidence type="ECO:0000256" key="6">
    <source>
        <dbReference type="ARBA" id="ARBA00022833"/>
    </source>
</evidence>
<dbReference type="GeneTree" id="ENSGT00940000159346"/>
<evidence type="ECO:0000256" key="1">
    <source>
        <dbReference type="ARBA" id="ARBA00004127"/>
    </source>
</evidence>
<keyword evidence="5" id="KW-0863">Zinc-finger</keyword>
<dbReference type="PANTHER" id="PTHR45981">
    <property type="entry name" value="LD02310P"/>
    <property type="match status" value="1"/>
</dbReference>
<comment type="subcellular location">
    <subcellularLocation>
        <location evidence="1">Endomembrane system</location>
        <topology evidence="1">Multi-pass membrane protein</topology>
    </subcellularLocation>
    <subcellularLocation>
        <location evidence="2">Endosome</location>
    </subcellularLocation>
    <subcellularLocation>
        <location evidence="3">Lysosome membrane</location>
    </subcellularLocation>
</comment>
<evidence type="ECO:0000256" key="4">
    <source>
        <dbReference type="ARBA" id="ARBA00022723"/>
    </source>
</evidence>
<keyword evidence="11" id="KW-1185">Reference proteome</keyword>
<evidence type="ECO:0000313" key="11">
    <source>
        <dbReference type="Proteomes" id="UP000694383"/>
    </source>
</evidence>
<evidence type="ECO:0000256" key="8">
    <source>
        <dbReference type="SAM" id="SignalP"/>
    </source>
</evidence>
<protein>
    <recommendedName>
        <fullName evidence="9">RING-CH-type domain-containing protein</fullName>
    </recommendedName>
</protein>
<dbReference type="InterPro" id="IPR011016">
    <property type="entry name" value="Znf_RING-CH"/>
</dbReference>
<dbReference type="Ensembl" id="ENSOSIT00000053671.1">
    <property type="protein sequence ID" value="ENSOSIP00000051101.1"/>
    <property type="gene ID" value="ENSOSIG00000023747.1"/>
</dbReference>
<evidence type="ECO:0000259" key="9">
    <source>
        <dbReference type="PROSITE" id="PS51292"/>
    </source>
</evidence>
<organism evidence="10 11">
    <name type="scientific">Oryzias sinensis</name>
    <name type="common">Chinese medaka</name>
    <dbReference type="NCBI Taxonomy" id="183150"/>
    <lineage>
        <taxon>Eukaryota</taxon>
        <taxon>Metazoa</taxon>
        <taxon>Chordata</taxon>
        <taxon>Craniata</taxon>
        <taxon>Vertebrata</taxon>
        <taxon>Euteleostomi</taxon>
        <taxon>Actinopterygii</taxon>
        <taxon>Neopterygii</taxon>
        <taxon>Teleostei</taxon>
        <taxon>Neoteleostei</taxon>
        <taxon>Acanthomorphata</taxon>
        <taxon>Ovalentaria</taxon>
        <taxon>Atherinomorphae</taxon>
        <taxon>Beloniformes</taxon>
        <taxon>Adrianichthyidae</taxon>
        <taxon>Oryziinae</taxon>
        <taxon>Oryzias</taxon>
    </lineage>
</organism>
<dbReference type="InterPro" id="IPR013083">
    <property type="entry name" value="Znf_RING/FYVE/PHD"/>
</dbReference>
<name>A0A8C8A245_9TELE</name>
<dbReference type="SUPFAM" id="SSF57850">
    <property type="entry name" value="RING/U-box"/>
    <property type="match status" value="1"/>
</dbReference>
<dbReference type="GO" id="GO:0005765">
    <property type="term" value="C:lysosomal membrane"/>
    <property type="evidence" value="ECO:0007669"/>
    <property type="project" value="UniProtKB-SubCell"/>
</dbReference>
<reference evidence="10" key="1">
    <citation type="submission" date="2025-08" db="UniProtKB">
        <authorList>
            <consortium name="Ensembl"/>
        </authorList>
    </citation>
    <scope>IDENTIFICATION</scope>
</reference>
<evidence type="ECO:0000256" key="5">
    <source>
        <dbReference type="ARBA" id="ARBA00022771"/>
    </source>
</evidence>
<accession>A0A8C8A245</accession>
<feature type="signal peptide" evidence="8">
    <location>
        <begin position="1"/>
        <end position="27"/>
    </location>
</feature>
<keyword evidence="6" id="KW-0862">Zinc</keyword>
<keyword evidence="7" id="KW-0391">Immunity</keyword>
<dbReference type="GO" id="GO:0005768">
    <property type="term" value="C:endosome"/>
    <property type="evidence" value="ECO:0007669"/>
    <property type="project" value="UniProtKB-SubCell"/>
</dbReference>
<evidence type="ECO:0000256" key="7">
    <source>
        <dbReference type="ARBA" id="ARBA00022859"/>
    </source>
</evidence>
<dbReference type="SMART" id="SM00744">
    <property type="entry name" value="RINGv"/>
    <property type="match status" value="1"/>
</dbReference>
<dbReference type="GO" id="GO:0008270">
    <property type="term" value="F:zinc ion binding"/>
    <property type="evidence" value="ECO:0007669"/>
    <property type="project" value="UniProtKB-KW"/>
</dbReference>
<keyword evidence="8" id="KW-0732">Signal</keyword>
<dbReference type="Proteomes" id="UP000694383">
    <property type="component" value="Unplaced"/>
</dbReference>
<evidence type="ECO:0000256" key="2">
    <source>
        <dbReference type="ARBA" id="ARBA00004177"/>
    </source>
</evidence>
<dbReference type="GO" id="GO:0002376">
    <property type="term" value="P:immune system process"/>
    <property type="evidence" value="ECO:0007669"/>
    <property type="project" value="UniProtKB-KW"/>
</dbReference>
<feature type="chain" id="PRO_5034064910" description="RING-CH-type domain-containing protein" evidence="8">
    <location>
        <begin position="28"/>
        <end position="107"/>
    </location>
</feature>
<sequence>MAAFGQTISLPHWQILLILFVFRICHCEGDDEFPLIMPCRCTGSLSFVHQACLNQWIKSSDTRCCELCKFDFIMETKPLCVEFACFPCAWMGFLQPLWLSPTVQKHS</sequence>
<dbReference type="PROSITE" id="PS51292">
    <property type="entry name" value="ZF_RING_CH"/>
    <property type="match status" value="1"/>
</dbReference>
<evidence type="ECO:0000313" key="10">
    <source>
        <dbReference type="Ensembl" id="ENSOSIP00000051101.1"/>
    </source>
</evidence>
<evidence type="ECO:0000256" key="3">
    <source>
        <dbReference type="ARBA" id="ARBA00004656"/>
    </source>
</evidence>